<evidence type="ECO:0000256" key="9">
    <source>
        <dbReference type="ARBA" id="ARBA00049893"/>
    </source>
</evidence>
<evidence type="ECO:0000256" key="2">
    <source>
        <dbReference type="ARBA" id="ARBA00007353"/>
    </source>
</evidence>
<dbReference type="PANTHER" id="PTHR30616">
    <property type="entry name" value="UNCHARACTERIZED PROTEIN YFIH"/>
    <property type="match status" value="1"/>
</dbReference>
<sequence length="270" mass="29041">MSVIIADWPLADRVIAGCTLRVSGASVAPFKSNNLAYHVNDKPAAVTANRQALDTQVQRIAGVDSPFSWQWLNQVHGTSVVEASATNPQYLSQPDAPTADACWADKPYQVCTVMTADCLPVLICDETATVAAAIHAGWRGLAAGVIENTLAAIKRRHPELNLMAWLGPAIGPSAFEVGEDVRQAFVTDTDVGVDEKRAADAAFKPLQVAGKYHADLYQLARLRLARAGISAVYGGDFCTYSDVRRFYSYRRDGQTGRMASFIALLPPSGS</sequence>
<comment type="catalytic activity">
    <reaction evidence="1">
        <text>inosine + phosphate = alpha-D-ribose 1-phosphate + hypoxanthine</text>
        <dbReference type="Rhea" id="RHEA:27646"/>
        <dbReference type="ChEBI" id="CHEBI:17368"/>
        <dbReference type="ChEBI" id="CHEBI:17596"/>
        <dbReference type="ChEBI" id="CHEBI:43474"/>
        <dbReference type="ChEBI" id="CHEBI:57720"/>
        <dbReference type="EC" id="2.4.2.1"/>
    </reaction>
    <physiologicalReaction direction="left-to-right" evidence="1">
        <dbReference type="Rhea" id="RHEA:27647"/>
    </physiologicalReaction>
</comment>
<evidence type="ECO:0000313" key="11">
    <source>
        <dbReference type="EMBL" id="CAA0124025.1"/>
    </source>
</evidence>
<dbReference type="Proteomes" id="UP000441399">
    <property type="component" value="Unassembled WGS sequence"/>
</dbReference>
<comment type="catalytic activity">
    <reaction evidence="9">
        <text>S-methyl-5'-thioadenosine + phosphate = 5-(methylsulfanyl)-alpha-D-ribose 1-phosphate + adenine</text>
        <dbReference type="Rhea" id="RHEA:11852"/>
        <dbReference type="ChEBI" id="CHEBI:16708"/>
        <dbReference type="ChEBI" id="CHEBI:17509"/>
        <dbReference type="ChEBI" id="CHEBI:43474"/>
        <dbReference type="ChEBI" id="CHEBI:58533"/>
        <dbReference type="EC" id="2.4.2.28"/>
    </reaction>
    <physiologicalReaction direction="left-to-right" evidence="9">
        <dbReference type="Rhea" id="RHEA:11853"/>
    </physiologicalReaction>
</comment>
<keyword evidence="6" id="KW-0862">Zinc</keyword>
<evidence type="ECO:0000256" key="6">
    <source>
        <dbReference type="ARBA" id="ARBA00022833"/>
    </source>
</evidence>
<name>A0A5S9QYU9_9GAMM</name>
<keyword evidence="4" id="KW-0479">Metal-binding</keyword>
<dbReference type="GO" id="GO:0017061">
    <property type="term" value="F:S-methyl-5-thioadenosine phosphorylase activity"/>
    <property type="evidence" value="ECO:0007669"/>
    <property type="project" value="UniProtKB-EC"/>
</dbReference>
<evidence type="ECO:0000256" key="5">
    <source>
        <dbReference type="ARBA" id="ARBA00022801"/>
    </source>
</evidence>
<evidence type="ECO:0000313" key="12">
    <source>
        <dbReference type="Proteomes" id="UP000441399"/>
    </source>
</evidence>
<dbReference type="InterPro" id="IPR038371">
    <property type="entry name" value="Cu_polyphenol_OxRdtase_sf"/>
</dbReference>
<dbReference type="Gene3D" id="3.60.140.10">
    <property type="entry name" value="CNF1/YfiH-like putative cysteine hydrolases"/>
    <property type="match status" value="1"/>
</dbReference>
<keyword evidence="5" id="KW-0378">Hydrolase</keyword>
<evidence type="ECO:0000256" key="1">
    <source>
        <dbReference type="ARBA" id="ARBA00000553"/>
    </source>
</evidence>
<comment type="catalytic activity">
    <reaction evidence="8">
        <text>adenosine + phosphate = alpha-D-ribose 1-phosphate + adenine</text>
        <dbReference type="Rhea" id="RHEA:27642"/>
        <dbReference type="ChEBI" id="CHEBI:16335"/>
        <dbReference type="ChEBI" id="CHEBI:16708"/>
        <dbReference type="ChEBI" id="CHEBI:43474"/>
        <dbReference type="ChEBI" id="CHEBI:57720"/>
        <dbReference type="EC" id="2.4.2.1"/>
    </reaction>
    <physiologicalReaction direction="left-to-right" evidence="8">
        <dbReference type="Rhea" id="RHEA:27643"/>
    </physiologicalReaction>
</comment>
<accession>A0A5S9QYU9</accession>
<comment type="catalytic activity">
    <reaction evidence="7">
        <text>adenosine + H2O + H(+) = inosine + NH4(+)</text>
        <dbReference type="Rhea" id="RHEA:24408"/>
        <dbReference type="ChEBI" id="CHEBI:15377"/>
        <dbReference type="ChEBI" id="CHEBI:15378"/>
        <dbReference type="ChEBI" id="CHEBI:16335"/>
        <dbReference type="ChEBI" id="CHEBI:17596"/>
        <dbReference type="ChEBI" id="CHEBI:28938"/>
        <dbReference type="EC" id="3.5.4.4"/>
    </reaction>
    <physiologicalReaction direction="left-to-right" evidence="7">
        <dbReference type="Rhea" id="RHEA:24409"/>
    </physiologicalReaction>
</comment>
<dbReference type="SUPFAM" id="SSF64438">
    <property type="entry name" value="CNF1/YfiH-like putative cysteine hydrolases"/>
    <property type="match status" value="1"/>
</dbReference>
<evidence type="ECO:0000256" key="4">
    <source>
        <dbReference type="ARBA" id="ARBA00022723"/>
    </source>
</evidence>
<organism evidence="11 12">
    <name type="scientific">BD1-7 clade bacterium</name>
    <dbReference type="NCBI Taxonomy" id="2029982"/>
    <lineage>
        <taxon>Bacteria</taxon>
        <taxon>Pseudomonadati</taxon>
        <taxon>Pseudomonadota</taxon>
        <taxon>Gammaproteobacteria</taxon>
        <taxon>Cellvibrionales</taxon>
        <taxon>Spongiibacteraceae</taxon>
        <taxon>BD1-7 clade</taxon>
    </lineage>
</organism>
<evidence type="ECO:0000256" key="7">
    <source>
        <dbReference type="ARBA" id="ARBA00047989"/>
    </source>
</evidence>
<reference evidence="11 12" key="1">
    <citation type="submission" date="2019-11" db="EMBL/GenBank/DDBJ databases">
        <authorList>
            <person name="Holert J."/>
        </authorList>
    </citation>
    <scope>NUCLEOTIDE SEQUENCE [LARGE SCALE GENOMIC DNA]</scope>
    <source>
        <strain evidence="11">SB11_3</strain>
    </source>
</reference>
<proteinExistence type="inferred from homology"/>
<protein>
    <recommendedName>
        <fullName evidence="10">Purine nucleoside phosphorylase</fullName>
    </recommendedName>
</protein>
<dbReference type="InterPro" id="IPR003730">
    <property type="entry name" value="Cu_polyphenol_OxRdtase"/>
</dbReference>
<dbReference type="NCBIfam" id="TIGR00726">
    <property type="entry name" value="peptidoglycan editing factor PgeF"/>
    <property type="match status" value="1"/>
</dbReference>
<evidence type="ECO:0000256" key="8">
    <source>
        <dbReference type="ARBA" id="ARBA00048968"/>
    </source>
</evidence>
<dbReference type="EMBL" id="CACSIO010000056">
    <property type="protein sequence ID" value="CAA0124025.1"/>
    <property type="molecule type" value="Genomic_DNA"/>
</dbReference>
<evidence type="ECO:0000256" key="10">
    <source>
        <dbReference type="RuleBase" id="RU361274"/>
    </source>
</evidence>
<evidence type="ECO:0000256" key="3">
    <source>
        <dbReference type="ARBA" id="ARBA00022679"/>
    </source>
</evidence>
<dbReference type="GO" id="GO:0016491">
    <property type="term" value="F:oxidoreductase activity"/>
    <property type="evidence" value="ECO:0007669"/>
    <property type="project" value="UniProtKB-KW"/>
</dbReference>
<dbReference type="CDD" id="cd16833">
    <property type="entry name" value="YfiH"/>
    <property type="match status" value="1"/>
</dbReference>
<keyword evidence="12" id="KW-1185">Reference proteome</keyword>
<dbReference type="Pfam" id="PF02578">
    <property type="entry name" value="Cu-oxidase_4"/>
    <property type="match status" value="1"/>
</dbReference>
<keyword evidence="3" id="KW-0808">Transferase</keyword>
<dbReference type="PANTHER" id="PTHR30616:SF2">
    <property type="entry name" value="PURINE NUCLEOSIDE PHOSPHORYLASE LACC1"/>
    <property type="match status" value="1"/>
</dbReference>
<keyword evidence="11" id="KW-0560">Oxidoreductase</keyword>
<dbReference type="InterPro" id="IPR011324">
    <property type="entry name" value="Cytotoxic_necrot_fac-like_cat"/>
</dbReference>
<dbReference type="GO" id="GO:0004000">
    <property type="term" value="F:adenosine deaminase activity"/>
    <property type="evidence" value="ECO:0007669"/>
    <property type="project" value="RHEA"/>
</dbReference>
<gene>
    <name evidence="11" type="primary">yfiH</name>
    <name evidence="11" type="ORF">OPDIPICF_02955</name>
</gene>
<dbReference type="AlphaFoldDB" id="A0A5S9QYU9"/>
<dbReference type="GO" id="GO:0005507">
    <property type="term" value="F:copper ion binding"/>
    <property type="evidence" value="ECO:0007669"/>
    <property type="project" value="TreeGrafter"/>
</dbReference>
<dbReference type="OrthoDB" id="4279at2"/>
<comment type="similarity">
    <text evidence="2 10">Belongs to the purine nucleoside phosphorylase YfiH/LACC1 family.</text>
</comment>